<proteinExistence type="predicted"/>
<gene>
    <name evidence="1" type="ORF">ACFOFO_09790</name>
</gene>
<comment type="caution">
    <text evidence="1">The sequence shown here is derived from an EMBL/GenBank/DDBJ whole genome shotgun (WGS) entry which is preliminary data.</text>
</comment>
<accession>A0ABV7EZS3</accession>
<dbReference type="Proteomes" id="UP001595530">
    <property type="component" value="Unassembled WGS sequence"/>
</dbReference>
<organism evidence="1 2">
    <name type="scientific">Undibacterium arcticum</name>
    <dbReference type="NCBI Taxonomy" id="1762892"/>
    <lineage>
        <taxon>Bacteria</taxon>
        <taxon>Pseudomonadati</taxon>
        <taxon>Pseudomonadota</taxon>
        <taxon>Betaproteobacteria</taxon>
        <taxon>Burkholderiales</taxon>
        <taxon>Oxalobacteraceae</taxon>
        <taxon>Undibacterium</taxon>
    </lineage>
</organism>
<keyword evidence="2" id="KW-1185">Reference proteome</keyword>
<evidence type="ECO:0000313" key="1">
    <source>
        <dbReference type="EMBL" id="MFC3108249.1"/>
    </source>
</evidence>
<protein>
    <submittedName>
        <fullName evidence="1">Uncharacterized protein</fullName>
    </submittedName>
</protein>
<evidence type="ECO:0000313" key="2">
    <source>
        <dbReference type="Proteomes" id="UP001595530"/>
    </source>
</evidence>
<reference evidence="2" key="1">
    <citation type="journal article" date="2019" name="Int. J. Syst. Evol. Microbiol.">
        <title>The Global Catalogue of Microorganisms (GCM) 10K type strain sequencing project: providing services to taxonomists for standard genome sequencing and annotation.</title>
        <authorList>
            <consortium name="The Broad Institute Genomics Platform"/>
            <consortium name="The Broad Institute Genome Sequencing Center for Infectious Disease"/>
            <person name="Wu L."/>
            <person name="Ma J."/>
        </authorList>
    </citation>
    <scope>NUCLEOTIDE SEQUENCE [LARGE SCALE GENOMIC DNA]</scope>
    <source>
        <strain evidence="2">KCTC 42986</strain>
    </source>
</reference>
<dbReference type="EMBL" id="JBHRTP010000024">
    <property type="protein sequence ID" value="MFC3108249.1"/>
    <property type="molecule type" value="Genomic_DNA"/>
</dbReference>
<name>A0ABV7EZS3_9BURK</name>
<dbReference type="RefSeq" id="WP_390331460.1">
    <property type="nucleotide sequence ID" value="NZ_JBHRTP010000024.1"/>
</dbReference>
<sequence>MLVPFLWFYDQFNRTCAALSMIGKDASKGAGAILACINDNVNKISPGLRHTAGRACRLMLARTVPGNRTPIGAMVFGEKSAMCVDDVRRI</sequence>